<evidence type="ECO:0000313" key="1">
    <source>
        <dbReference type="EMBL" id="KKL56220.1"/>
    </source>
</evidence>
<feature type="non-terminal residue" evidence="1">
    <location>
        <position position="1"/>
    </location>
</feature>
<reference evidence="1" key="1">
    <citation type="journal article" date="2015" name="Nature">
        <title>Complex archaea that bridge the gap between prokaryotes and eukaryotes.</title>
        <authorList>
            <person name="Spang A."/>
            <person name="Saw J.H."/>
            <person name="Jorgensen S.L."/>
            <person name="Zaremba-Niedzwiedzka K."/>
            <person name="Martijn J."/>
            <person name="Lind A.E."/>
            <person name="van Eijk R."/>
            <person name="Schleper C."/>
            <person name="Guy L."/>
            <person name="Ettema T.J."/>
        </authorList>
    </citation>
    <scope>NUCLEOTIDE SEQUENCE</scope>
</reference>
<protein>
    <submittedName>
        <fullName evidence="1">Uncharacterized protein</fullName>
    </submittedName>
</protein>
<proteinExistence type="predicted"/>
<dbReference type="EMBL" id="LAZR01030567">
    <property type="protein sequence ID" value="KKL56220.1"/>
    <property type="molecule type" value="Genomic_DNA"/>
</dbReference>
<accession>A0A0F9FG32</accession>
<dbReference type="AlphaFoldDB" id="A0A0F9FG32"/>
<gene>
    <name evidence="1" type="ORF">LCGC14_2247560</name>
</gene>
<organism evidence="1">
    <name type="scientific">marine sediment metagenome</name>
    <dbReference type="NCBI Taxonomy" id="412755"/>
    <lineage>
        <taxon>unclassified sequences</taxon>
        <taxon>metagenomes</taxon>
        <taxon>ecological metagenomes</taxon>
    </lineage>
</organism>
<name>A0A0F9FG32_9ZZZZ</name>
<comment type="caution">
    <text evidence="1">The sequence shown here is derived from an EMBL/GenBank/DDBJ whole genome shotgun (WGS) entry which is preliminary data.</text>
</comment>
<sequence>HGSWKHLADFQSPKTLKCQSIGWIIKENDEGVTIVSTRSEDLENVHGPMTIPQAAILERVDLGENWTNLMQGKDK</sequence>